<sequence>MEHESFDKKDFFPKVLRSGLKNDCITDVKIVKKSNNDKKGHHFLSNLLALTLEYTHLLSKNGSFNAIKDSANLFIKKPLPDNTHALMFEMDIFDIESKILSDVFA</sequence>
<dbReference type="Proteomes" id="UP000786811">
    <property type="component" value="Unassembled WGS sequence"/>
</dbReference>
<evidence type="ECO:0000313" key="1">
    <source>
        <dbReference type="EMBL" id="CAG5108444.1"/>
    </source>
</evidence>
<accession>A0A8J2HTL8</accession>
<name>A0A8J2HTL8_COTCN</name>
<comment type="caution">
    <text evidence="1">The sequence shown here is derived from an EMBL/GenBank/DDBJ whole genome shotgun (WGS) entry which is preliminary data.</text>
</comment>
<keyword evidence="2" id="KW-1185">Reference proteome</keyword>
<gene>
    <name evidence="1" type="ORF">HICCMSTLAB_LOCUS13240</name>
</gene>
<proteinExistence type="predicted"/>
<evidence type="ECO:0000313" key="2">
    <source>
        <dbReference type="Proteomes" id="UP000786811"/>
    </source>
</evidence>
<protein>
    <submittedName>
        <fullName evidence="1">Uncharacterized protein</fullName>
    </submittedName>
</protein>
<dbReference type="AlphaFoldDB" id="A0A8J2HTL8"/>
<dbReference type="EMBL" id="CAJNRD030001124">
    <property type="protein sequence ID" value="CAG5108444.1"/>
    <property type="molecule type" value="Genomic_DNA"/>
</dbReference>
<organism evidence="1 2">
    <name type="scientific">Cotesia congregata</name>
    <name type="common">Parasitoid wasp</name>
    <name type="synonym">Apanteles congregatus</name>
    <dbReference type="NCBI Taxonomy" id="51543"/>
    <lineage>
        <taxon>Eukaryota</taxon>
        <taxon>Metazoa</taxon>
        <taxon>Ecdysozoa</taxon>
        <taxon>Arthropoda</taxon>
        <taxon>Hexapoda</taxon>
        <taxon>Insecta</taxon>
        <taxon>Pterygota</taxon>
        <taxon>Neoptera</taxon>
        <taxon>Endopterygota</taxon>
        <taxon>Hymenoptera</taxon>
        <taxon>Apocrita</taxon>
        <taxon>Ichneumonoidea</taxon>
        <taxon>Braconidae</taxon>
        <taxon>Microgastrinae</taxon>
        <taxon>Cotesia</taxon>
    </lineage>
</organism>
<reference evidence="1" key="1">
    <citation type="submission" date="2021-04" db="EMBL/GenBank/DDBJ databases">
        <authorList>
            <person name="Chebbi M.A.C M."/>
        </authorList>
    </citation>
    <scope>NUCLEOTIDE SEQUENCE</scope>
</reference>
<dbReference type="OrthoDB" id="411145at2759"/>